<accession>A0ACB5SFG0</accession>
<organism evidence="1 2">
    <name type="scientific">Neofusicoccum parvum</name>
    <dbReference type="NCBI Taxonomy" id="310453"/>
    <lineage>
        <taxon>Eukaryota</taxon>
        <taxon>Fungi</taxon>
        <taxon>Dikarya</taxon>
        <taxon>Ascomycota</taxon>
        <taxon>Pezizomycotina</taxon>
        <taxon>Dothideomycetes</taxon>
        <taxon>Dothideomycetes incertae sedis</taxon>
        <taxon>Botryosphaeriales</taxon>
        <taxon>Botryosphaeriaceae</taxon>
        <taxon>Neofusicoccum</taxon>
    </lineage>
</organism>
<protein>
    <submittedName>
        <fullName evidence="1">Aldehyde reductase</fullName>
    </submittedName>
</protein>
<name>A0ACB5SFG0_9PEZI</name>
<evidence type="ECO:0000313" key="1">
    <source>
        <dbReference type="EMBL" id="GME38444.1"/>
    </source>
</evidence>
<comment type="caution">
    <text evidence="1">The sequence shown here is derived from an EMBL/GenBank/DDBJ whole genome shotgun (WGS) entry which is preliminary data.</text>
</comment>
<reference evidence="1" key="1">
    <citation type="submission" date="2024-09" db="EMBL/GenBank/DDBJ databases">
        <title>Draft Genome Sequences of Neofusicoccum parvum.</title>
        <authorList>
            <person name="Ashida A."/>
            <person name="Camagna M."/>
            <person name="Tanaka A."/>
            <person name="Takemoto D."/>
        </authorList>
    </citation>
    <scope>NUCLEOTIDE SEQUENCE</scope>
    <source>
        <strain evidence="1">PPO83</strain>
    </source>
</reference>
<evidence type="ECO:0000313" key="2">
    <source>
        <dbReference type="Proteomes" id="UP001165186"/>
    </source>
</evidence>
<keyword evidence="2" id="KW-1185">Reference proteome</keyword>
<sequence>MASISNPALPAKSLVLVTGVNGLVGSHVAEQLLLHDYRVRGTVRDTAKNAWLRDLFGAKYGPEAFELVRVADMATEGAFDAAVQGVAGVVHVASVMSNSPDPNEVVTPAGAFVVNVLRSAAREPGVKRFVFTSSTMTLPKAKAGVKTTIAADAWDDEAEAQAWAPPPYTPERGLAVYTASKVRAERQLWEWAEENRPGFVVNSVLPGFVIGKSVSVEHQGHPSSAAVPVKFFEGDEQALNYFNSAAPGGGNLAPTLRFVPSQLTLLSAEFIDAEDTGRLHVAALIHPDVVNERVFADARTFQVNTVLATLRKLFPGRQFPQDVPQSPMYDLEVVPRARAEALLRDMGRPGFTSLEEALKSNTEGLS</sequence>
<proteinExistence type="predicted"/>
<gene>
    <name evidence="1" type="primary">g11011</name>
    <name evidence="1" type="ORF">NpPPO83_00011011</name>
</gene>
<dbReference type="Proteomes" id="UP001165186">
    <property type="component" value="Unassembled WGS sequence"/>
</dbReference>
<dbReference type="EMBL" id="BSXG01000083">
    <property type="protein sequence ID" value="GME38444.1"/>
    <property type="molecule type" value="Genomic_DNA"/>
</dbReference>